<proteinExistence type="predicted"/>
<name>A0A914ZWL5_PARUN</name>
<evidence type="ECO:0000313" key="2">
    <source>
        <dbReference type="WBParaSite" id="PgB22_g034_t01"/>
    </source>
</evidence>
<accession>A0A914ZWL5</accession>
<evidence type="ECO:0000313" key="1">
    <source>
        <dbReference type="Proteomes" id="UP000887569"/>
    </source>
</evidence>
<reference evidence="2" key="1">
    <citation type="submission" date="2022-11" db="UniProtKB">
        <authorList>
            <consortium name="WormBaseParasite"/>
        </authorList>
    </citation>
    <scope>IDENTIFICATION</scope>
</reference>
<protein>
    <submittedName>
        <fullName evidence="2">Uncharacterized protein</fullName>
    </submittedName>
</protein>
<organism evidence="1 2">
    <name type="scientific">Parascaris univalens</name>
    <name type="common">Nematode worm</name>
    <dbReference type="NCBI Taxonomy" id="6257"/>
    <lineage>
        <taxon>Eukaryota</taxon>
        <taxon>Metazoa</taxon>
        <taxon>Ecdysozoa</taxon>
        <taxon>Nematoda</taxon>
        <taxon>Chromadorea</taxon>
        <taxon>Rhabditida</taxon>
        <taxon>Spirurina</taxon>
        <taxon>Ascaridomorpha</taxon>
        <taxon>Ascaridoidea</taxon>
        <taxon>Ascarididae</taxon>
        <taxon>Parascaris</taxon>
    </lineage>
</organism>
<dbReference type="WBParaSite" id="PgB22_g034_t01">
    <property type="protein sequence ID" value="PgB22_g034_t01"/>
    <property type="gene ID" value="PgB22_g034"/>
</dbReference>
<sequence>VEYHFVGKKSIGRGVFHCGEAVSKGRSFFTAVEMLLQRAFSCTLFRCMQPSDVCILCKLAVAMNKFSSPLILVKSVKTLFFARVVVYDFVALAYEIGSFSRCGVKNSIQSDPYSNLPRYVSFYSLKFYIIGTF</sequence>
<keyword evidence="1" id="KW-1185">Reference proteome</keyword>
<dbReference type="Proteomes" id="UP000887569">
    <property type="component" value="Unplaced"/>
</dbReference>
<dbReference type="AlphaFoldDB" id="A0A914ZWL5"/>